<comment type="caution">
    <text evidence="8">The sequence shown here is derived from an EMBL/GenBank/DDBJ whole genome shotgun (WGS) entry which is preliminary data.</text>
</comment>
<dbReference type="GO" id="GO:0008855">
    <property type="term" value="F:exodeoxyribonuclease VII activity"/>
    <property type="evidence" value="ECO:0007669"/>
    <property type="project" value="UniProtKB-UniRule"/>
</dbReference>
<evidence type="ECO:0000256" key="6">
    <source>
        <dbReference type="HAMAP-Rule" id="MF_00337"/>
    </source>
</evidence>
<protein>
    <recommendedName>
        <fullName evidence="6">Exodeoxyribonuclease 7 small subunit</fullName>
        <ecNumber evidence="6">3.1.11.6</ecNumber>
    </recommendedName>
    <alternativeName>
        <fullName evidence="6">Exodeoxyribonuclease VII small subunit</fullName>
        <shortName evidence="6">Exonuclease VII small subunit</shortName>
    </alternativeName>
</protein>
<dbReference type="NCBIfam" id="TIGR01280">
    <property type="entry name" value="xseB"/>
    <property type="match status" value="1"/>
</dbReference>
<dbReference type="GO" id="GO:0005829">
    <property type="term" value="C:cytosol"/>
    <property type="evidence" value="ECO:0007669"/>
    <property type="project" value="TreeGrafter"/>
</dbReference>
<dbReference type="AlphaFoldDB" id="A0A347ZNM1"/>
<dbReference type="EC" id="3.1.11.6" evidence="6"/>
<dbReference type="RefSeq" id="WP_116225158.1">
    <property type="nucleotide sequence ID" value="NZ_AP018437.1"/>
</dbReference>
<comment type="function">
    <text evidence="6">Bidirectionally degrades single-stranded DNA into large acid-insoluble oligonucleotides, which are then degraded further into small acid-soluble oligonucleotides.</text>
</comment>
<dbReference type="HAMAP" id="MF_00337">
    <property type="entry name" value="Exonuc_7_S"/>
    <property type="match status" value="1"/>
</dbReference>
<comment type="subcellular location">
    <subcellularLocation>
        <location evidence="6">Cytoplasm</location>
    </subcellularLocation>
</comment>
<keyword evidence="5 6" id="KW-0269">Exonuclease</keyword>
<proteinExistence type="inferred from homology"/>
<dbReference type="GO" id="GO:0009318">
    <property type="term" value="C:exodeoxyribonuclease VII complex"/>
    <property type="evidence" value="ECO:0007669"/>
    <property type="project" value="UniProtKB-UniRule"/>
</dbReference>
<evidence type="ECO:0000313" key="9">
    <source>
        <dbReference type="Proteomes" id="UP000256388"/>
    </source>
</evidence>
<dbReference type="GO" id="GO:0006308">
    <property type="term" value="P:DNA catabolic process"/>
    <property type="evidence" value="ECO:0007669"/>
    <property type="project" value="UniProtKB-UniRule"/>
</dbReference>
<comment type="catalytic activity">
    <reaction evidence="6">
        <text>Exonucleolytic cleavage in either 5'- to 3'- or 3'- to 5'-direction to yield nucleoside 5'-phosphates.</text>
        <dbReference type="EC" id="3.1.11.6"/>
    </reaction>
</comment>
<dbReference type="Pfam" id="PF02609">
    <property type="entry name" value="Exonuc_VII_S"/>
    <property type="match status" value="1"/>
</dbReference>
<dbReference type="PIRSF" id="PIRSF006488">
    <property type="entry name" value="Exonuc_VII_S"/>
    <property type="match status" value="1"/>
</dbReference>
<feature type="coiled-coil region" evidence="7">
    <location>
        <begin position="10"/>
        <end position="37"/>
    </location>
</feature>
<keyword evidence="3 6" id="KW-0540">Nuclease</keyword>
<evidence type="ECO:0000256" key="4">
    <source>
        <dbReference type="ARBA" id="ARBA00022801"/>
    </source>
</evidence>
<organism evidence="8 9">
    <name type="scientific">Pelolinea submarina</name>
    <dbReference type="NCBI Taxonomy" id="913107"/>
    <lineage>
        <taxon>Bacteria</taxon>
        <taxon>Bacillati</taxon>
        <taxon>Chloroflexota</taxon>
        <taxon>Anaerolineae</taxon>
        <taxon>Anaerolineales</taxon>
        <taxon>Anaerolineaceae</taxon>
        <taxon>Pelolinea</taxon>
    </lineage>
</organism>
<evidence type="ECO:0000256" key="2">
    <source>
        <dbReference type="ARBA" id="ARBA00022490"/>
    </source>
</evidence>
<keyword evidence="7" id="KW-0175">Coiled coil</keyword>
<sequence length="76" mass="8873">MAEKVKAVDQMHYEEALQELEEILETLEGEARGLDETMNLYERGRALVQHCQTLLEQADLKVRQLDRNDEIQDAEE</sequence>
<gene>
    <name evidence="6" type="primary">xseB</name>
    <name evidence="8" type="ORF">DFR64_1873</name>
</gene>
<comment type="similarity">
    <text evidence="1 6">Belongs to the XseB family.</text>
</comment>
<evidence type="ECO:0000256" key="3">
    <source>
        <dbReference type="ARBA" id="ARBA00022722"/>
    </source>
</evidence>
<name>A0A347ZNM1_9CHLR</name>
<evidence type="ECO:0000313" key="8">
    <source>
        <dbReference type="EMBL" id="REG08505.1"/>
    </source>
</evidence>
<dbReference type="OrthoDB" id="1697399at2"/>
<dbReference type="InterPro" id="IPR037004">
    <property type="entry name" value="Exonuc_VII_ssu_sf"/>
</dbReference>
<dbReference type="Gene3D" id="1.10.287.1040">
    <property type="entry name" value="Exonuclease VII, small subunit"/>
    <property type="match status" value="1"/>
</dbReference>
<dbReference type="SUPFAM" id="SSF116842">
    <property type="entry name" value="XseB-like"/>
    <property type="match status" value="1"/>
</dbReference>
<evidence type="ECO:0000256" key="7">
    <source>
        <dbReference type="SAM" id="Coils"/>
    </source>
</evidence>
<evidence type="ECO:0000256" key="5">
    <source>
        <dbReference type="ARBA" id="ARBA00022839"/>
    </source>
</evidence>
<keyword evidence="2 6" id="KW-0963">Cytoplasm</keyword>
<keyword evidence="4 6" id="KW-0378">Hydrolase</keyword>
<keyword evidence="9" id="KW-1185">Reference proteome</keyword>
<dbReference type="EMBL" id="QUMS01000002">
    <property type="protein sequence ID" value="REG08505.1"/>
    <property type="molecule type" value="Genomic_DNA"/>
</dbReference>
<comment type="subunit">
    <text evidence="6">Heterooligomer composed of large and small subunits.</text>
</comment>
<reference evidence="8 9" key="1">
    <citation type="submission" date="2018-08" db="EMBL/GenBank/DDBJ databases">
        <title>Genomic Encyclopedia of Type Strains, Phase IV (KMG-IV): sequencing the most valuable type-strain genomes for metagenomic binning, comparative biology and taxonomic classification.</title>
        <authorList>
            <person name="Goeker M."/>
        </authorList>
    </citation>
    <scope>NUCLEOTIDE SEQUENCE [LARGE SCALE GENOMIC DNA]</scope>
    <source>
        <strain evidence="8 9">DSM 23923</strain>
    </source>
</reference>
<accession>A0A347ZNM1</accession>
<dbReference type="PANTHER" id="PTHR34137">
    <property type="entry name" value="EXODEOXYRIBONUCLEASE 7 SMALL SUBUNIT"/>
    <property type="match status" value="1"/>
</dbReference>
<dbReference type="PANTHER" id="PTHR34137:SF1">
    <property type="entry name" value="EXODEOXYRIBONUCLEASE 7 SMALL SUBUNIT"/>
    <property type="match status" value="1"/>
</dbReference>
<dbReference type="InterPro" id="IPR003761">
    <property type="entry name" value="Exonuc_VII_S"/>
</dbReference>
<evidence type="ECO:0000256" key="1">
    <source>
        <dbReference type="ARBA" id="ARBA00009998"/>
    </source>
</evidence>
<dbReference type="Proteomes" id="UP000256388">
    <property type="component" value="Unassembled WGS sequence"/>
</dbReference>